<dbReference type="EMBL" id="LQPG01000035">
    <property type="protein sequence ID" value="ORW08443.1"/>
    <property type="molecule type" value="Genomic_DNA"/>
</dbReference>
<comment type="caution">
    <text evidence="1">The sequence shown here is derived from an EMBL/GenBank/DDBJ whole genome shotgun (WGS) entry which is preliminary data.</text>
</comment>
<reference evidence="1 2" key="1">
    <citation type="submission" date="2016-01" db="EMBL/GenBank/DDBJ databases">
        <title>The new phylogeny of the genus Mycobacterium.</title>
        <authorList>
            <person name="Tarcisio F."/>
            <person name="Conor M."/>
            <person name="Antonella G."/>
            <person name="Elisabetta G."/>
            <person name="Giulia F.S."/>
            <person name="Sara T."/>
            <person name="Anna F."/>
            <person name="Clotilde B."/>
            <person name="Roberto B."/>
            <person name="Veronica D.S."/>
            <person name="Fabio R."/>
            <person name="Monica P."/>
            <person name="Olivier J."/>
            <person name="Enrico T."/>
            <person name="Nicola S."/>
        </authorList>
    </citation>
    <scope>NUCLEOTIDE SEQUENCE [LARGE SCALE GENOMIC DNA]</scope>
    <source>
        <strain evidence="1 2">DSM 45394</strain>
    </source>
</reference>
<protein>
    <submittedName>
        <fullName evidence="1">Uncharacterized protein</fullName>
    </submittedName>
</protein>
<dbReference type="OrthoDB" id="9846674at2"/>
<dbReference type="AlphaFoldDB" id="A0A1X1YBG5"/>
<evidence type="ECO:0000313" key="1">
    <source>
        <dbReference type="EMBL" id="ORW08443.1"/>
    </source>
</evidence>
<dbReference type="STRING" id="1108812.AWC16_18760"/>
<organism evidence="1 2">
    <name type="scientific">Mycolicibacter longobardus</name>
    <dbReference type="NCBI Taxonomy" id="1108812"/>
    <lineage>
        <taxon>Bacteria</taxon>
        <taxon>Bacillati</taxon>
        <taxon>Actinomycetota</taxon>
        <taxon>Actinomycetes</taxon>
        <taxon>Mycobacteriales</taxon>
        <taxon>Mycobacteriaceae</taxon>
        <taxon>Mycolicibacter</taxon>
    </lineage>
</organism>
<accession>A0A1X1YBG5</accession>
<evidence type="ECO:0000313" key="2">
    <source>
        <dbReference type="Proteomes" id="UP000193866"/>
    </source>
</evidence>
<keyword evidence="2" id="KW-1185">Reference proteome</keyword>
<dbReference type="Proteomes" id="UP000193866">
    <property type="component" value="Unassembled WGS sequence"/>
</dbReference>
<proteinExistence type="predicted"/>
<sequence>MEQKTEYRTVARNGGVATHATLEDSKFVLEEFVGGGDTYAEIYTRDNSDDEWELISREHVWSTDW</sequence>
<dbReference type="RefSeq" id="WP_085266080.1">
    <property type="nucleotide sequence ID" value="NZ_LQPG01000035.1"/>
</dbReference>
<gene>
    <name evidence="1" type="ORF">AWC16_18760</name>
</gene>
<name>A0A1X1YBG5_9MYCO</name>